<evidence type="ECO:0000313" key="1">
    <source>
        <dbReference type="EMBL" id="GFO13279.1"/>
    </source>
</evidence>
<accession>A0AAV4AZV5</accession>
<dbReference type="AlphaFoldDB" id="A0AAV4AZV5"/>
<proteinExistence type="predicted"/>
<gene>
    <name evidence="1" type="ORF">PoB_003978400</name>
</gene>
<name>A0AAV4AZV5_9GAST</name>
<organism evidence="1 2">
    <name type="scientific">Plakobranchus ocellatus</name>
    <dbReference type="NCBI Taxonomy" id="259542"/>
    <lineage>
        <taxon>Eukaryota</taxon>
        <taxon>Metazoa</taxon>
        <taxon>Spiralia</taxon>
        <taxon>Lophotrochozoa</taxon>
        <taxon>Mollusca</taxon>
        <taxon>Gastropoda</taxon>
        <taxon>Heterobranchia</taxon>
        <taxon>Euthyneura</taxon>
        <taxon>Panpulmonata</taxon>
        <taxon>Sacoglossa</taxon>
        <taxon>Placobranchoidea</taxon>
        <taxon>Plakobranchidae</taxon>
        <taxon>Plakobranchus</taxon>
    </lineage>
</organism>
<reference evidence="1 2" key="1">
    <citation type="journal article" date="2021" name="Elife">
        <title>Chloroplast acquisition without the gene transfer in kleptoplastic sea slugs, Plakobranchus ocellatus.</title>
        <authorList>
            <person name="Maeda T."/>
            <person name="Takahashi S."/>
            <person name="Yoshida T."/>
            <person name="Shimamura S."/>
            <person name="Takaki Y."/>
            <person name="Nagai Y."/>
            <person name="Toyoda A."/>
            <person name="Suzuki Y."/>
            <person name="Arimoto A."/>
            <person name="Ishii H."/>
            <person name="Satoh N."/>
            <person name="Nishiyama T."/>
            <person name="Hasebe M."/>
            <person name="Maruyama T."/>
            <person name="Minagawa J."/>
            <person name="Obokata J."/>
            <person name="Shigenobu S."/>
        </authorList>
    </citation>
    <scope>NUCLEOTIDE SEQUENCE [LARGE SCALE GENOMIC DNA]</scope>
</reference>
<dbReference type="EMBL" id="BLXT01004484">
    <property type="protein sequence ID" value="GFO13279.1"/>
    <property type="molecule type" value="Genomic_DNA"/>
</dbReference>
<comment type="caution">
    <text evidence="1">The sequence shown here is derived from an EMBL/GenBank/DDBJ whole genome shotgun (WGS) entry which is preliminary data.</text>
</comment>
<protein>
    <submittedName>
        <fullName evidence="1">Uncharacterized protein</fullName>
    </submittedName>
</protein>
<evidence type="ECO:0000313" key="2">
    <source>
        <dbReference type="Proteomes" id="UP000735302"/>
    </source>
</evidence>
<dbReference type="Proteomes" id="UP000735302">
    <property type="component" value="Unassembled WGS sequence"/>
</dbReference>
<sequence length="125" mass="14556">MGLRERFQIFGFETTCVHFHRQRIYTEPTLYLDGQPIPCPPPWEEHQINFDISPTKQKKEDTREAAYQKEFLKIKEKNSNYYAVYTDSSKLEEKVAAAAYFPQSPDCSKVTRLRDGSSVVLSSRT</sequence>
<keyword evidence="2" id="KW-1185">Reference proteome</keyword>